<keyword evidence="3" id="KW-0333">Golgi apparatus</keyword>
<comment type="caution">
    <text evidence="4">The sequence shown here is derived from an EMBL/GenBank/DDBJ whole genome shotgun (WGS) entry which is preliminary data.</text>
</comment>
<keyword evidence="3" id="KW-0812">Transmembrane</keyword>
<dbReference type="EMBL" id="JAODUP010001932">
    <property type="protein sequence ID" value="KAK2139215.1"/>
    <property type="molecule type" value="Genomic_DNA"/>
</dbReference>
<dbReference type="PANTHER" id="PTHR11927:SF9">
    <property type="entry name" value="L-FUCOSYLTRANSFERASE"/>
    <property type="match status" value="1"/>
</dbReference>
<dbReference type="GO" id="GO:0008107">
    <property type="term" value="F:galactoside 2-alpha-L-fucosyltransferase activity"/>
    <property type="evidence" value="ECO:0007669"/>
    <property type="project" value="InterPro"/>
</dbReference>
<keyword evidence="3" id="KW-0325">Glycoprotein</keyword>
<protein>
    <recommendedName>
        <fullName evidence="3">L-Fucosyltransferase</fullName>
        <ecNumber evidence="3">2.4.1.-</ecNumber>
    </recommendedName>
</protein>
<evidence type="ECO:0000256" key="1">
    <source>
        <dbReference type="ARBA" id="ARBA00022676"/>
    </source>
</evidence>
<name>A0AAD9IS16_9ANNE</name>
<dbReference type="AlphaFoldDB" id="A0AAD9IS16"/>
<gene>
    <name evidence="4" type="ORF">LSH36_1937g00006</name>
</gene>
<proteinExistence type="inferred from homology"/>
<evidence type="ECO:0000256" key="2">
    <source>
        <dbReference type="ARBA" id="ARBA00022679"/>
    </source>
</evidence>
<dbReference type="GO" id="GO:0005975">
    <property type="term" value="P:carbohydrate metabolic process"/>
    <property type="evidence" value="ECO:0007669"/>
    <property type="project" value="InterPro"/>
</dbReference>
<dbReference type="PANTHER" id="PTHR11927">
    <property type="entry name" value="GALACTOSIDE 2-L-FUCOSYLTRANSFERASE"/>
    <property type="match status" value="1"/>
</dbReference>
<keyword evidence="3" id="KW-0735">Signal-anchor</keyword>
<reference evidence="4" key="1">
    <citation type="journal article" date="2023" name="Mol. Biol. Evol.">
        <title>Third-Generation Sequencing Reveals the Adaptive Role of the Epigenome in Three Deep-Sea Polychaetes.</title>
        <authorList>
            <person name="Perez M."/>
            <person name="Aroh O."/>
            <person name="Sun Y."/>
            <person name="Lan Y."/>
            <person name="Juniper S.K."/>
            <person name="Young C.R."/>
            <person name="Angers B."/>
            <person name="Qian P.Y."/>
        </authorList>
    </citation>
    <scope>NUCLEOTIDE SEQUENCE</scope>
    <source>
        <strain evidence="4">P08H-3</strain>
    </source>
</reference>
<comment type="pathway">
    <text evidence="3">Protein modification; protein glycosylation.</text>
</comment>
<keyword evidence="1 3" id="KW-0328">Glycosyltransferase</keyword>
<evidence type="ECO:0000313" key="4">
    <source>
        <dbReference type="EMBL" id="KAK2139215.1"/>
    </source>
</evidence>
<evidence type="ECO:0000313" key="5">
    <source>
        <dbReference type="Proteomes" id="UP001208570"/>
    </source>
</evidence>
<organism evidence="4 5">
    <name type="scientific">Paralvinella palmiformis</name>
    <dbReference type="NCBI Taxonomy" id="53620"/>
    <lineage>
        <taxon>Eukaryota</taxon>
        <taxon>Metazoa</taxon>
        <taxon>Spiralia</taxon>
        <taxon>Lophotrochozoa</taxon>
        <taxon>Annelida</taxon>
        <taxon>Polychaeta</taxon>
        <taxon>Sedentaria</taxon>
        <taxon>Canalipalpata</taxon>
        <taxon>Terebellida</taxon>
        <taxon>Terebelliformia</taxon>
        <taxon>Alvinellidae</taxon>
        <taxon>Paralvinella</taxon>
    </lineage>
</organism>
<dbReference type="Pfam" id="PF01531">
    <property type="entry name" value="Glyco_transf_11"/>
    <property type="match status" value="1"/>
</dbReference>
<dbReference type="InterPro" id="IPR002516">
    <property type="entry name" value="Glyco_trans_11"/>
</dbReference>
<dbReference type="Proteomes" id="UP001208570">
    <property type="component" value="Unassembled WGS sequence"/>
</dbReference>
<sequence>MNVLWRCCPSDIRHLATMLGDATFMLGVNHSAIIRYDKTNNKDRLVLSILRQGRLGNDDIKWARKHLLGDDITFATNHTGALDMAILASCDHVIVGNGSFSWWVGWLCTGSTVRYKWMPKYDSHLYNFTRGEYWPPNDTYNHYIAIDSD</sequence>
<keyword evidence="5" id="KW-1185">Reference proteome</keyword>
<dbReference type="EC" id="2.4.1.-" evidence="3"/>
<dbReference type="GO" id="GO:0032580">
    <property type="term" value="C:Golgi cisterna membrane"/>
    <property type="evidence" value="ECO:0007669"/>
    <property type="project" value="UniProtKB-SubCell"/>
</dbReference>
<keyword evidence="2 3" id="KW-0808">Transferase</keyword>
<comment type="similarity">
    <text evidence="3">Belongs to the glycosyltransferase 11 family.</text>
</comment>
<comment type="subcellular location">
    <subcellularLocation>
        <location evidence="3">Golgi apparatus</location>
        <location evidence="3">Golgi stack membrane</location>
        <topology evidence="3">Single-pass type II membrane protein</topology>
    </subcellularLocation>
</comment>
<accession>A0AAD9IS16</accession>
<evidence type="ECO:0000256" key="3">
    <source>
        <dbReference type="RuleBase" id="RU363129"/>
    </source>
</evidence>